<dbReference type="SUPFAM" id="SSF51735">
    <property type="entry name" value="NAD(P)-binding Rossmann-fold domains"/>
    <property type="match status" value="1"/>
</dbReference>
<feature type="domain" description="Thioester reductase (TE)" evidence="2">
    <location>
        <begin position="47"/>
        <end position="205"/>
    </location>
</feature>
<dbReference type="GO" id="GO:0080019">
    <property type="term" value="F:alcohol-forming very long-chain fatty acyl-CoA reductase activity"/>
    <property type="evidence" value="ECO:0007669"/>
    <property type="project" value="InterPro"/>
</dbReference>
<dbReference type="EC" id="1.2.1.84" evidence="1"/>
<keyword evidence="4" id="KW-1185">Reference proteome</keyword>
<dbReference type="PANTHER" id="PTHR11011">
    <property type="entry name" value="MALE STERILITY PROTEIN 2-RELATED"/>
    <property type="match status" value="1"/>
</dbReference>
<dbReference type="GO" id="GO:0035336">
    <property type="term" value="P:long-chain fatty-acyl-CoA metabolic process"/>
    <property type="evidence" value="ECO:0007669"/>
    <property type="project" value="TreeGrafter"/>
</dbReference>
<evidence type="ECO:0000256" key="1">
    <source>
        <dbReference type="RuleBase" id="RU363097"/>
    </source>
</evidence>
<comment type="catalytic activity">
    <reaction evidence="1">
        <text>a long-chain fatty acyl-CoA + 2 NADPH + 2 H(+) = a long-chain primary fatty alcohol + 2 NADP(+) + CoA</text>
        <dbReference type="Rhea" id="RHEA:52716"/>
        <dbReference type="ChEBI" id="CHEBI:15378"/>
        <dbReference type="ChEBI" id="CHEBI:57287"/>
        <dbReference type="ChEBI" id="CHEBI:57783"/>
        <dbReference type="ChEBI" id="CHEBI:58349"/>
        <dbReference type="ChEBI" id="CHEBI:77396"/>
        <dbReference type="ChEBI" id="CHEBI:83139"/>
        <dbReference type="EC" id="1.2.1.84"/>
    </reaction>
</comment>
<protein>
    <recommendedName>
        <fullName evidence="1">Fatty acyl-CoA reductase</fullName>
        <ecNumber evidence="1">1.2.1.84</ecNumber>
    </recommendedName>
</protein>
<dbReference type="Gene3D" id="3.40.50.720">
    <property type="entry name" value="NAD(P)-binding Rossmann-like Domain"/>
    <property type="match status" value="1"/>
</dbReference>
<evidence type="ECO:0000313" key="3">
    <source>
        <dbReference type="EMBL" id="CAG9785588.1"/>
    </source>
</evidence>
<sequence>MEEIKFRNEIPVESQLNSPVVNFYTGRSVFITGCTGFLGTAFQRLNEYNPNFRAKIKPISGDISKKYIGVNENDLSLLRQEISIVFHSAADTSFDMSLNDAVNINTKATEELLKICKDMHQLKAFVYVSTAYSNCNRSVIDEKVYRCDVPLETQYEVLEYCKSERLTQYLLDGRPNAYSYSKALSEELIQNYSNAVPSIIIRPSISMPSHSVY</sequence>
<proteinExistence type="inferred from homology"/>
<dbReference type="Proteomes" id="UP001153714">
    <property type="component" value="Chromosome 14"/>
</dbReference>
<keyword evidence="1" id="KW-0444">Lipid biosynthesis</keyword>
<keyword evidence="1" id="KW-0560">Oxidoreductase</keyword>
<evidence type="ECO:0000313" key="4">
    <source>
        <dbReference type="Proteomes" id="UP001153714"/>
    </source>
</evidence>
<reference evidence="3" key="1">
    <citation type="submission" date="2021-12" db="EMBL/GenBank/DDBJ databases">
        <authorList>
            <person name="King R."/>
        </authorList>
    </citation>
    <scope>NUCLEOTIDE SEQUENCE</scope>
</reference>
<organism evidence="3 4">
    <name type="scientific">Diatraea saccharalis</name>
    <name type="common">sugarcane borer</name>
    <dbReference type="NCBI Taxonomy" id="40085"/>
    <lineage>
        <taxon>Eukaryota</taxon>
        <taxon>Metazoa</taxon>
        <taxon>Ecdysozoa</taxon>
        <taxon>Arthropoda</taxon>
        <taxon>Hexapoda</taxon>
        <taxon>Insecta</taxon>
        <taxon>Pterygota</taxon>
        <taxon>Neoptera</taxon>
        <taxon>Endopterygota</taxon>
        <taxon>Lepidoptera</taxon>
        <taxon>Glossata</taxon>
        <taxon>Ditrysia</taxon>
        <taxon>Pyraloidea</taxon>
        <taxon>Crambidae</taxon>
        <taxon>Crambinae</taxon>
        <taxon>Diatraea</taxon>
    </lineage>
</organism>
<dbReference type="InterPro" id="IPR026055">
    <property type="entry name" value="FAR"/>
</dbReference>
<accession>A0A9N9QXZ7</accession>
<dbReference type="GO" id="GO:0102965">
    <property type="term" value="F:alcohol-forming long-chain fatty acyl-CoA reductase activity"/>
    <property type="evidence" value="ECO:0007669"/>
    <property type="project" value="UniProtKB-EC"/>
</dbReference>
<dbReference type="InterPro" id="IPR013120">
    <property type="entry name" value="FAR_NAD-bd"/>
</dbReference>
<reference evidence="3" key="2">
    <citation type="submission" date="2022-10" db="EMBL/GenBank/DDBJ databases">
        <authorList>
            <consortium name="ENA_rothamsted_submissions"/>
            <consortium name="culmorum"/>
            <person name="King R."/>
        </authorList>
    </citation>
    <scope>NUCLEOTIDE SEQUENCE</scope>
</reference>
<comment type="function">
    <text evidence="1">Catalyzes the reduction of fatty acyl-CoA to fatty alcohols.</text>
</comment>
<dbReference type="OrthoDB" id="429813at2759"/>
<dbReference type="EMBL" id="OU893345">
    <property type="protein sequence ID" value="CAG9785588.1"/>
    <property type="molecule type" value="Genomic_DNA"/>
</dbReference>
<keyword evidence="1" id="KW-0443">Lipid metabolism</keyword>
<keyword evidence="1" id="KW-0521">NADP</keyword>
<comment type="similarity">
    <text evidence="1">Belongs to the fatty acyl-CoA reductase family.</text>
</comment>
<gene>
    <name evidence="3" type="ORF">DIATSA_LOCUS3606</name>
</gene>
<dbReference type="Pfam" id="PF07993">
    <property type="entry name" value="NAD_binding_4"/>
    <property type="match status" value="1"/>
</dbReference>
<dbReference type="GO" id="GO:0005777">
    <property type="term" value="C:peroxisome"/>
    <property type="evidence" value="ECO:0007669"/>
    <property type="project" value="TreeGrafter"/>
</dbReference>
<dbReference type="AlphaFoldDB" id="A0A9N9QXZ7"/>
<dbReference type="PANTHER" id="PTHR11011:SF116">
    <property type="entry name" value="FATTY ACYL-COA REDUCTASE CG5065-RELATED"/>
    <property type="match status" value="1"/>
</dbReference>
<dbReference type="InterPro" id="IPR036291">
    <property type="entry name" value="NAD(P)-bd_dom_sf"/>
</dbReference>
<evidence type="ECO:0000259" key="2">
    <source>
        <dbReference type="Pfam" id="PF07993"/>
    </source>
</evidence>
<name>A0A9N9QXZ7_9NEOP</name>